<name>G7WMC7_METH6</name>
<keyword evidence="5" id="KW-1185">Reference proteome</keyword>
<evidence type="ECO:0000313" key="4">
    <source>
        <dbReference type="EMBL" id="AET63792.1"/>
    </source>
</evidence>
<feature type="domain" description="PBP" evidence="3">
    <location>
        <begin position="43"/>
        <end position="282"/>
    </location>
</feature>
<reference evidence="4 5" key="1">
    <citation type="journal article" date="2012" name="PLoS ONE">
        <title>The genome characteristics and predicted function of methyl-group oxidation pathway in the obligate aceticlastic methanogens, Methanosaeta spp.</title>
        <authorList>
            <person name="Zhu J."/>
            <person name="Zheng H."/>
            <person name="Ai G."/>
            <person name="Zhang G."/>
            <person name="Liu D."/>
            <person name="Liu X."/>
            <person name="Dong X."/>
        </authorList>
    </citation>
    <scope>NUCLEOTIDE SEQUENCE [LARGE SCALE GENOMIC DNA]</scope>
    <source>
        <strain evidence="4 5">6Ac</strain>
    </source>
</reference>
<sequence length="297" mass="30781">MGASIYFIANKFIRQSSRVGGCMSIKSKSVLTGVLVAALLLAAGTAAALSVSGSTTVLPFGASCAEEFNAAQSAVQVSVTGGGSGVGIKNVAEGISDVAMASRPVKDSEKEAYPDEEFVEVLAAYDAVCIAVSQAVYDAGVTELSAEEVRAIYNGEITSWAQLGGDDEKIYVLGREVGSGTRDTFNEIVMGSDKAETPGVTTSHGSNAEVKTALTKSDRAIGYLGLNYIMDGALAAIAFEGVEPSAETIKDGSYPLARELYMVTYGEPTEDAQAFLDFVTGDDGQAIAEELGFVSIL</sequence>
<dbReference type="InterPro" id="IPR011862">
    <property type="entry name" value="Phos-bd"/>
</dbReference>
<proteinExistence type="predicted"/>
<dbReference type="EMBL" id="CP003117">
    <property type="protein sequence ID" value="AET63792.1"/>
    <property type="molecule type" value="Genomic_DNA"/>
</dbReference>
<dbReference type="PATRIC" id="fig|1110509.7.peg.453"/>
<dbReference type="STRING" id="1110509.Mhar_0406"/>
<evidence type="ECO:0000313" key="5">
    <source>
        <dbReference type="Proteomes" id="UP000005877"/>
    </source>
</evidence>
<dbReference type="PANTHER" id="PTHR30570:SF1">
    <property type="entry name" value="PHOSPHATE-BINDING PROTEIN PSTS"/>
    <property type="match status" value="1"/>
</dbReference>
<evidence type="ECO:0000259" key="3">
    <source>
        <dbReference type="Pfam" id="PF12849"/>
    </source>
</evidence>
<organism evidence="4 5">
    <name type="scientific">Methanothrix harundinacea (strain 6Ac)</name>
    <name type="common">Methanosaeta harundinacea</name>
    <dbReference type="NCBI Taxonomy" id="1110509"/>
    <lineage>
        <taxon>Archaea</taxon>
        <taxon>Methanobacteriati</taxon>
        <taxon>Methanobacteriota</taxon>
        <taxon>Stenosarchaea group</taxon>
        <taxon>Methanomicrobia</taxon>
        <taxon>Methanotrichales</taxon>
        <taxon>Methanotrichaceae</taxon>
        <taxon>Methanothrix</taxon>
    </lineage>
</organism>
<dbReference type="InterPro" id="IPR024370">
    <property type="entry name" value="PBP_domain"/>
</dbReference>
<protein>
    <submittedName>
        <fullName evidence="4">Phosphate ABC transporter substrate-binding protein, PhoT family</fullName>
    </submittedName>
</protein>
<dbReference type="Pfam" id="PF12849">
    <property type="entry name" value="PBP_like_2"/>
    <property type="match status" value="1"/>
</dbReference>
<dbReference type="GO" id="GO:0042301">
    <property type="term" value="F:phosphate ion binding"/>
    <property type="evidence" value="ECO:0007669"/>
    <property type="project" value="InterPro"/>
</dbReference>
<dbReference type="AlphaFoldDB" id="G7WMC7"/>
<keyword evidence="2" id="KW-0732">Signal</keyword>
<dbReference type="KEGG" id="mhi:Mhar_0406"/>
<dbReference type="PANTHER" id="PTHR30570">
    <property type="entry name" value="PERIPLASMIC PHOSPHATE BINDING COMPONENT OF PHOSPHATE ABC TRANSPORTER"/>
    <property type="match status" value="1"/>
</dbReference>
<evidence type="ECO:0000256" key="2">
    <source>
        <dbReference type="ARBA" id="ARBA00022729"/>
    </source>
</evidence>
<keyword evidence="1" id="KW-0813">Transport</keyword>
<dbReference type="InterPro" id="IPR050811">
    <property type="entry name" value="Phosphate_ABC_transporter"/>
</dbReference>
<dbReference type="Proteomes" id="UP000005877">
    <property type="component" value="Chromosome"/>
</dbReference>
<gene>
    <name evidence="4" type="ordered locus">Mhar_0406</name>
</gene>
<dbReference type="HOGENOM" id="CLU_026228_5_1_2"/>
<dbReference type="Gene3D" id="3.40.190.10">
    <property type="entry name" value="Periplasmic binding protein-like II"/>
    <property type="match status" value="2"/>
</dbReference>
<accession>G7WMC7</accession>
<dbReference type="CDD" id="cd13653">
    <property type="entry name" value="PBP2_phosphate_like_1"/>
    <property type="match status" value="1"/>
</dbReference>
<dbReference type="SUPFAM" id="SSF53850">
    <property type="entry name" value="Periplasmic binding protein-like II"/>
    <property type="match status" value="1"/>
</dbReference>
<evidence type="ECO:0000256" key="1">
    <source>
        <dbReference type="ARBA" id="ARBA00022448"/>
    </source>
</evidence>
<dbReference type="NCBIfam" id="TIGR02136">
    <property type="entry name" value="ptsS_2"/>
    <property type="match status" value="1"/>
</dbReference>